<feature type="transmembrane region" description="Helical" evidence="1">
    <location>
        <begin position="212"/>
        <end position="232"/>
    </location>
</feature>
<accession>A0A0G4LW17</accession>
<gene>
    <name evidence="2" type="ORF">BN1708_014400</name>
</gene>
<feature type="transmembrane region" description="Helical" evidence="1">
    <location>
        <begin position="127"/>
        <end position="147"/>
    </location>
</feature>
<protein>
    <submittedName>
        <fullName evidence="2">Uncharacterized protein</fullName>
    </submittedName>
</protein>
<dbReference type="EMBL" id="CVQH01020096">
    <property type="protein sequence ID" value="CRK26187.1"/>
    <property type="molecule type" value="Genomic_DNA"/>
</dbReference>
<feature type="transmembrane region" description="Helical" evidence="1">
    <location>
        <begin position="25"/>
        <end position="48"/>
    </location>
</feature>
<keyword evidence="1" id="KW-1133">Transmembrane helix</keyword>
<evidence type="ECO:0000313" key="3">
    <source>
        <dbReference type="Proteomes" id="UP000044602"/>
    </source>
</evidence>
<organism evidence="2 3">
    <name type="scientific">Verticillium longisporum</name>
    <name type="common">Verticillium dahliae var. longisporum</name>
    <dbReference type="NCBI Taxonomy" id="100787"/>
    <lineage>
        <taxon>Eukaryota</taxon>
        <taxon>Fungi</taxon>
        <taxon>Dikarya</taxon>
        <taxon>Ascomycota</taxon>
        <taxon>Pezizomycotina</taxon>
        <taxon>Sordariomycetes</taxon>
        <taxon>Hypocreomycetidae</taxon>
        <taxon>Glomerellales</taxon>
        <taxon>Plectosphaerellaceae</taxon>
        <taxon>Verticillium</taxon>
    </lineage>
</organism>
<evidence type="ECO:0000313" key="2">
    <source>
        <dbReference type="EMBL" id="CRK26187.1"/>
    </source>
</evidence>
<dbReference type="Gene3D" id="3.40.50.720">
    <property type="entry name" value="NAD(P)-binding Rossmann-like Domain"/>
    <property type="match status" value="1"/>
</dbReference>
<evidence type="ECO:0000256" key="1">
    <source>
        <dbReference type="SAM" id="Phobius"/>
    </source>
</evidence>
<dbReference type="InterPro" id="IPR053018">
    <property type="entry name" value="Elsinochrome_Biosynth-Asso"/>
</dbReference>
<name>A0A0G4LW17_VERLO</name>
<keyword evidence="1" id="KW-0812">Transmembrane</keyword>
<reference evidence="2 3" key="1">
    <citation type="submission" date="2015-05" db="EMBL/GenBank/DDBJ databases">
        <authorList>
            <person name="Wang D.B."/>
            <person name="Wang M."/>
        </authorList>
    </citation>
    <scope>NUCLEOTIDE SEQUENCE [LARGE SCALE GENOMIC DNA]</scope>
    <source>
        <strain evidence="2">VL1</strain>
    </source>
</reference>
<dbReference type="InterPro" id="IPR036291">
    <property type="entry name" value="NAD(P)-bd_dom_sf"/>
</dbReference>
<feature type="transmembrane region" description="Helical" evidence="1">
    <location>
        <begin position="176"/>
        <end position="200"/>
    </location>
</feature>
<keyword evidence="3" id="KW-1185">Reference proteome</keyword>
<proteinExistence type="predicted"/>
<dbReference type="SUPFAM" id="SSF51735">
    <property type="entry name" value="NAD(P)-binding Rossmann-fold domains"/>
    <property type="match status" value="1"/>
</dbReference>
<dbReference type="Proteomes" id="UP000044602">
    <property type="component" value="Unassembled WGS sequence"/>
</dbReference>
<sequence>MSPQCSNTTIEGPVPSDAGVAGTGVLLSFFFTAILALGLSLTIILSEFRNKTSSIRRRLLSSYSDQQILQGIGIHAVGLAKRDQMLPYHFFIIWCLGLLSQAVHNATLLSLVHDFRRDWVLRWLRQLLMFVNLGLSVVYGVFILRAVETGLADDPIPISCVWETNSGNGSSNRSGLSYFGTIAVMTANVLVFALASWYLHWRIQRFAKPVKLVGTLLMGALAAGAIGVHAIAHTSPPGLRFDEYVGGPKAIIERARRSTENLLSSAEAHAGATLKSVVLVSSLAAMMRLQDEPGYRYTGDEFYTEYIDLSLQAGDEAGLGLLYGAVKVAEEQAFWDHLGDPQRKSTFTGAVVSPSFVAGPILVRPAEPESMTPSMKTVWYIYAGAVWPDEFPMPTWVDVRDVARAIVFGVQKPEKAKGRRFLLAAYRVGRQAFADVLREKIPERKGVIREGTPGEGYPADFVTWGPEEVGMDGSRWTELSGQEYLPFEECAVGTAKSFDPYLAEGKEKGYKEEVPVLFQ</sequence>
<dbReference type="STRING" id="100787.A0A0G4LW17"/>
<keyword evidence="1" id="KW-0472">Membrane</keyword>
<dbReference type="PANTHER" id="PTHR37577:SF1">
    <property type="entry name" value="INTEGRAL MEMBRANE PROTEIN"/>
    <property type="match status" value="1"/>
</dbReference>
<dbReference type="PANTHER" id="PTHR37577">
    <property type="entry name" value="INTEGRAL MEMBRANE PROTEIN"/>
    <property type="match status" value="1"/>
</dbReference>
<dbReference type="AlphaFoldDB" id="A0A0G4LW17"/>